<protein>
    <submittedName>
        <fullName evidence="1">Uncharacterized protein</fullName>
    </submittedName>
</protein>
<dbReference type="InterPro" id="IPR043502">
    <property type="entry name" value="DNA/RNA_pol_sf"/>
</dbReference>
<dbReference type="PANTHER" id="PTHR24559">
    <property type="entry name" value="TRANSPOSON TY3-I GAG-POL POLYPROTEIN"/>
    <property type="match status" value="1"/>
</dbReference>
<gene>
    <name evidence="1" type="ORF">Sangu_2323800</name>
</gene>
<dbReference type="SUPFAM" id="SSF56672">
    <property type="entry name" value="DNA/RNA polymerases"/>
    <property type="match status" value="1"/>
</dbReference>
<proteinExistence type="predicted"/>
<dbReference type="AlphaFoldDB" id="A0AAW2L712"/>
<organism evidence="1">
    <name type="scientific">Sesamum angustifolium</name>
    <dbReference type="NCBI Taxonomy" id="2727405"/>
    <lineage>
        <taxon>Eukaryota</taxon>
        <taxon>Viridiplantae</taxon>
        <taxon>Streptophyta</taxon>
        <taxon>Embryophyta</taxon>
        <taxon>Tracheophyta</taxon>
        <taxon>Spermatophyta</taxon>
        <taxon>Magnoliopsida</taxon>
        <taxon>eudicotyledons</taxon>
        <taxon>Gunneridae</taxon>
        <taxon>Pentapetalae</taxon>
        <taxon>asterids</taxon>
        <taxon>lamiids</taxon>
        <taxon>Lamiales</taxon>
        <taxon>Pedaliaceae</taxon>
        <taxon>Sesamum</taxon>
    </lineage>
</organism>
<sequence length="116" mass="13344">MAKMISKMLQEGIIKPNNMMFSLPVLFIKKDGLWCCCVDYRRLNVIITWDGFHIPTADELLDECNGASIFLKLDLCFGYHQISVALEDTHKTALQTVDDHYFITRIGLADSTRKWT</sequence>
<accession>A0AAW2L712</accession>
<evidence type="ECO:0000313" key="1">
    <source>
        <dbReference type="EMBL" id="KAL0314794.1"/>
    </source>
</evidence>
<reference evidence="1" key="1">
    <citation type="submission" date="2020-06" db="EMBL/GenBank/DDBJ databases">
        <authorList>
            <person name="Li T."/>
            <person name="Hu X."/>
            <person name="Zhang T."/>
            <person name="Song X."/>
            <person name="Zhang H."/>
            <person name="Dai N."/>
            <person name="Sheng W."/>
            <person name="Hou X."/>
            <person name="Wei L."/>
        </authorList>
    </citation>
    <scope>NUCLEOTIDE SEQUENCE</scope>
    <source>
        <strain evidence="1">G01</strain>
        <tissue evidence="1">Leaf</tissue>
    </source>
</reference>
<comment type="caution">
    <text evidence="1">The sequence shown here is derived from an EMBL/GenBank/DDBJ whole genome shotgun (WGS) entry which is preliminary data.</text>
</comment>
<dbReference type="InterPro" id="IPR053134">
    <property type="entry name" value="RNA-dir_DNA_polymerase"/>
</dbReference>
<dbReference type="PANTHER" id="PTHR24559:SF434">
    <property type="entry name" value="RNA-DIRECTED DNA POLYMERASE HOMOLOG"/>
    <property type="match status" value="1"/>
</dbReference>
<dbReference type="InterPro" id="IPR043128">
    <property type="entry name" value="Rev_trsase/Diguanyl_cyclase"/>
</dbReference>
<dbReference type="Gene3D" id="3.30.70.270">
    <property type="match status" value="1"/>
</dbReference>
<name>A0AAW2L712_9LAMI</name>
<dbReference type="EMBL" id="JACGWK010000015">
    <property type="protein sequence ID" value="KAL0314794.1"/>
    <property type="molecule type" value="Genomic_DNA"/>
</dbReference>
<reference evidence="1" key="2">
    <citation type="journal article" date="2024" name="Plant">
        <title>Genomic evolution and insights into agronomic trait innovations of Sesamum species.</title>
        <authorList>
            <person name="Miao H."/>
            <person name="Wang L."/>
            <person name="Qu L."/>
            <person name="Liu H."/>
            <person name="Sun Y."/>
            <person name="Le M."/>
            <person name="Wang Q."/>
            <person name="Wei S."/>
            <person name="Zheng Y."/>
            <person name="Lin W."/>
            <person name="Duan Y."/>
            <person name="Cao H."/>
            <person name="Xiong S."/>
            <person name="Wang X."/>
            <person name="Wei L."/>
            <person name="Li C."/>
            <person name="Ma Q."/>
            <person name="Ju M."/>
            <person name="Zhao R."/>
            <person name="Li G."/>
            <person name="Mu C."/>
            <person name="Tian Q."/>
            <person name="Mei H."/>
            <person name="Zhang T."/>
            <person name="Gao T."/>
            <person name="Zhang H."/>
        </authorList>
    </citation>
    <scope>NUCLEOTIDE SEQUENCE</scope>
    <source>
        <strain evidence="1">G01</strain>
    </source>
</reference>
<dbReference type="Gene3D" id="3.10.10.10">
    <property type="entry name" value="HIV Type 1 Reverse Transcriptase, subunit A, domain 1"/>
    <property type="match status" value="1"/>
</dbReference>